<accession>A0ABX7M8M6</accession>
<dbReference type="SUPFAM" id="SSF53850">
    <property type="entry name" value="Periplasmic binding protein-like II"/>
    <property type="match status" value="1"/>
</dbReference>
<evidence type="ECO:0000256" key="4">
    <source>
        <dbReference type="ARBA" id="ARBA00023163"/>
    </source>
</evidence>
<dbReference type="InterPro" id="IPR005119">
    <property type="entry name" value="LysR_subst-bd"/>
</dbReference>
<dbReference type="InterPro" id="IPR036388">
    <property type="entry name" value="WH-like_DNA-bd_sf"/>
</dbReference>
<dbReference type="NCBIfam" id="NF009888">
    <property type="entry name" value="PRK13348.1"/>
    <property type="match status" value="1"/>
</dbReference>
<organism evidence="6 7">
    <name type="scientific">Niveibacterium microcysteis</name>
    <dbReference type="NCBI Taxonomy" id="2811415"/>
    <lineage>
        <taxon>Bacteria</taxon>
        <taxon>Pseudomonadati</taxon>
        <taxon>Pseudomonadota</taxon>
        <taxon>Betaproteobacteria</taxon>
        <taxon>Rhodocyclales</taxon>
        <taxon>Rhodocyclaceae</taxon>
        <taxon>Niveibacterium</taxon>
    </lineage>
</organism>
<evidence type="ECO:0000313" key="7">
    <source>
        <dbReference type="Proteomes" id="UP000663570"/>
    </source>
</evidence>
<dbReference type="EMBL" id="CP071060">
    <property type="protein sequence ID" value="QSI78090.1"/>
    <property type="molecule type" value="Genomic_DNA"/>
</dbReference>
<dbReference type="PRINTS" id="PR00039">
    <property type="entry name" value="HTHLYSR"/>
</dbReference>
<dbReference type="Gene3D" id="1.10.10.10">
    <property type="entry name" value="Winged helix-like DNA-binding domain superfamily/Winged helix DNA-binding domain"/>
    <property type="match status" value="1"/>
</dbReference>
<evidence type="ECO:0000259" key="5">
    <source>
        <dbReference type="PROSITE" id="PS50931"/>
    </source>
</evidence>
<dbReference type="InterPro" id="IPR017685">
    <property type="entry name" value="ArgP"/>
</dbReference>
<evidence type="ECO:0000256" key="3">
    <source>
        <dbReference type="ARBA" id="ARBA00023125"/>
    </source>
</evidence>
<feature type="domain" description="HTH lysR-type" evidence="5">
    <location>
        <begin position="3"/>
        <end position="59"/>
    </location>
</feature>
<dbReference type="RefSeq" id="WP_206255368.1">
    <property type="nucleotide sequence ID" value="NZ_CP071060.1"/>
</dbReference>
<dbReference type="NCBIfam" id="NF002964">
    <property type="entry name" value="PRK03635.1"/>
    <property type="match status" value="1"/>
</dbReference>
<dbReference type="InterPro" id="IPR036390">
    <property type="entry name" value="WH_DNA-bd_sf"/>
</dbReference>
<dbReference type="Pfam" id="PF00126">
    <property type="entry name" value="HTH_1"/>
    <property type="match status" value="1"/>
</dbReference>
<dbReference type="PROSITE" id="PS50931">
    <property type="entry name" value="HTH_LYSR"/>
    <property type="match status" value="1"/>
</dbReference>
<evidence type="ECO:0000313" key="6">
    <source>
        <dbReference type="EMBL" id="QSI78090.1"/>
    </source>
</evidence>
<gene>
    <name evidence="6" type="ORF">JY500_05460</name>
</gene>
<keyword evidence="2" id="KW-0805">Transcription regulation</keyword>
<dbReference type="InterPro" id="IPR050176">
    <property type="entry name" value="LTTR"/>
</dbReference>
<keyword evidence="4" id="KW-0804">Transcription</keyword>
<name>A0ABX7M8M6_9RHOO</name>
<evidence type="ECO:0000256" key="1">
    <source>
        <dbReference type="ARBA" id="ARBA00009437"/>
    </source>
</evidence>
<sequence length="309" mass="34057">MKIDFALLECLEAVVTEGSFEKAARTLSITQSAVSQRIRQFEQQVGAPLLFRTRPVTPTPAAQPLLRFARQTQLLALDVWPELLETVSRGRVRIAVNADSLGSWVLPALAPWAERNAAMLDFVVDDQEHTQEWLRNGEVIGSISSDPAPAHGFRSVALGVMRYRCVASPAFIARYLPRGLDRTVIHRAPALVFNRRDALLTEHLRRHLRIKEPYFPNHFVPAYEAFLSAALLGYGYGLLPEVQCAQALASGSLVDITPNTPLTVPLYWHTWGLATELVSTLSAALVEGAAHALEAMPAPTRAARKTPRA</sequence>
<protein>
    <submittedName>
        <fullName evidence="6">LysR family transcriptional regulator ArgP</fullName>
    </submittedName>
</protein>
<dbReference type="Pfam" id="PF03466">
    <property type="entry name" value="LysR_substrate"/>
    <property type="match status" value="1"/>
</dbReference>
<dbReference type="PANTHER" id="PTHR30579">
    <property type="entry name" value="TRANSCRIPTIONAL REGULATOR"/>
    <property type="match status" value="1"/>
</dbReference>
<dbReference type="SUPFAM" id="SSF46785">
    <property type="entry name" value="Winged helix' DNA-binding domain"/>
    <property type="match status" value="1"/>
</dbReference>
<proteinExistence type="inferred from homology"/>
<comment type="similarity">
    <text evidence="1">Belongs to the LysR transcriptional regulatory family.</text>
</comment>
<dbReference type="Proteomes" id="UP000663570">
    <property type="component" value="Chromosome"/>
</dbReference>
<dbReference type="InterPro" id="IPR000847">
    <property type="entry name" value="LysR_HTH_N"/>
</dbReference>
<keyword evidence="3" id="KW-0238">DNA-binding</keyword>
<evidence type="ECO:0000256" key="2">
    <source>
        <dbReference type="ARBA" id="ARBA00023015"/>
    </source>
</evidence>
<keyword evidence="7" id="KW-1185">Reference proteome</keyword>
<dbReference type="PANTHER" id="PTHR30579:SF2">
    <property type="entry name" value="HTH-TYPE TRANSCRIPTIONAL REGULATOR ARGP"/>
    <property type="match status" value="1"/>
</dbReference>
<dbReference type="NCBIfam" id="TIGR03298">
    <property type="entry name" value="argP"/>
    <property type="match status" value="1"/>
</dbReference>
<dbReference type="Gene3D" id="3.40.190.290">
    <property type="match status" value="1"/>
</dbReference>
<reference evidence="6 7" key="1">
    <citation type="submission" date="2021-02" db="EMBL/GenBank/DDBJ databases">
        <title>Niveibacterium changnyeongensis HC41.</title>
        <authorList>
            <person name="Kang M."/>
        </authorList>
    </citation>
    <scope>NUCLEOTIDE SEQUENCE [LARGE SCALE GENOMIC DNA]</scope>
    <source>
        <strain evidence="6 7">HC41</strain>
    </source>
</reference>